<evidence type="ECO:0000313" key="4">
    <source>
        <dbReference type="Proteomes" id="UP000274756"/>
    </source>
</evidence>
<accession>A0A0N4U5Q0</accession>
<dbReference type="WBParaSite" id="DME_0000218801-mRNA-1">
    <property type="protein sequence ID" value="DME_0000218801-mRNA-1"/>
    <property type="gene ID" value="DME_0000218801"/>
</dbReference>
<name>A0A0N4U5Q0_DRAME</name>
<evidence type="ECO:0000313" key="2">
    <source>
        <dbReference type="EMBL" id="VDN56575.1"/>
    </source>
</evidence>
<evidence type="ECO:0000256" key="1">
    <source>
        <dbReference type="SAM" id="MobiDB-lite"/>
    </source>
</evidence>
<reference evidence="2 4" key="2">
    <citation type="submission" date="2018-11" db="EMBL/GenBank/DDBJ databases">
        <authorList>
            <consortium name="Pathogen Informatics"/>
        </authorList>
    </citation>
    <scope>NUCLEOTIDE SEQUENCE [LARGE SCALE GENOMIC DNA]</scope>
</reference>
<sequence>MLRAKAVLDRRAAFLAEEKERRAAILSKAHAAASRLTAQHKPKPVYAFGSSTPQYLNSNCTSLFYLYDRRLRPPVTSSPLTTGGSTPGGKSFVPLRAQINPSMAHSMYMMRLEPRLRSKAISPATMTQSALLSSKTPPHSVKSSVDSQCSGSFFHLFEKIK</sequence>
<protein>
    <submittedName>
        <fullName evidence="2 5">Uncharacterized protein</fullName>
    </submittedName>
</protein>
<gene>
    <name evidence="2" type="ORF">DME_LOCUS6548</name>
</gene>
<dbReference type="STRING" id="318479.A0A0N4U5Q0"/>
<keyword evidence="4" id="KW-1185">Reference proteome</keyword>
<proteinExistence type="predicted"/>
<dbReference type="Proteomes" id="UP000274756">
    <property type="component" value="Unassembled WGS sequence"/>
</dbReference>
<organism evidence="3 5">
    <name type="scientific">Dracunculus medinensis</name>
    <name type="common">Guinea worm</name>
    <dbReference type="NCBI Taxonomy" id="318479"/>
    <lineage>
        <taxon>Eukaryota</taxon>
        <taxon>Metazoa</taxon>
        <taxon>Ecdysozoa</taxon>
        <taxon>Nematoda</taxon>
        <taxon>Chromadorea</taxon>
        <taxon>Rhabditida</taxon>
        <taxon>Spirurina</taxon>
        <taxon>Dracunculoidea</taxon>
        <taxon>Dracunculidae</taxon>
        <taxon>Dracunculus</taxon>
    </lineage>
</organism>
<dbReference type="AlphaFoldDB" id="A0A0N4U5Q0"/>
<dbReference type="Proteomes" id="UP000038040">
    <property type="component" value="Unplaced"/>
</dbReference>
<dbReference type="OrthoDB" id="5843528at2759"/>
<evidence type="ECO:0000313" key="5">
    <source>
        <dbReference type="WBParaSite" id="DME_0000218801-mRNA-1"/>
    </source>
</evidence>
<evidence type="ECO:0000313" key="3">
    <source>
        <dbReference type="Proteomes" id="UP000038040"/>
    </source>
</evidence>
<reference evidence="5" key="1">
    <citation type="submission" date="2017-02" db="UniProtKB">
        <authorList>
            <consortium name="WormBaseParasite"/>
        </authorList>
    </citation>
    <scope>IDENTIFICATION</scope>
</reference>
<feature type="region of interest" description="Disordered" evidence="1">
    <location>
        <begin position="127"/>
        <end position="146"/>
    </location>
</feature>
<dbReference type="EMBL" id="UYYG01001156">
    <property type="protein sequence ID" value="VDN56575.1"/>
    <property type="molecule type" value="Genomic_DNA"/>
</dbReference>